<accession>A0A263BVH7</accession>
<protein>
    <submittedName>
        <fullName evidence="1">Uncharacterized protein</fullName>
    </submittedName>
</protein>
<name>A0A263BVH7_9BACI</name>
<dbReference type="RefSeq" id="WP_094922728.1">
    <property type="nucleotide sequence ID" value="NZ_NPIA01000002.1"/>
</dbReference>
<proteinExistence type="predicted"/>
<dbReference type="AlphaFoldDB" id="A0A263BVH7"/>
<evidence type="ECO:0000313" key="2">
    <source>
        <dbReference type="Proteomes" id="UP000217083"/>
    </source>
</evidence>
<dbReference type="Proteomes" id="UP000217083">
    <property type="component" value="Unassembled WGS sequence"/>
</dbReference>
<reference evidence="1 2" key="2">
    <citation type="submission" date="2017-09" db="EMBL/GenBank/DDBJ databases">
        <title>Bacillus patelloidae sp. nov., isolated from the intestinal tract of a marine limpet.</title>
        <authorList>
            <person name="Liu R."/>
            <person name="Dong C."/>
            <person name="Shao Z."/>
        </authorList>
    </citation>
    <scope>NUCLEOTIDE SEQUENCE [LARGE SCALE GENOMIC DNA]</scope>
    <source>
        <strain evidence="1 2">SA5d-4</strain>
    </source>
</reference>
<dbReference type="EMBL" id="NPIA01000002">
    <property type="protein sequence ID" value="OZM57724.1"/>
    <property type="molecule type" value="Genomic_DNA"/>
</dbReference>
<reference evidence="2" key="1">
    <citation type="submission" date="2017-08" db="EMBL/GenBank/DDBJ databases">
        <authorList>
            <person name="Huang Z."/>
        </authorList>
    </citation>
    <scope>NUCLEOTIDE SEQUENCE [LARGE SCALE GENOMIC DNA]</scope>
    <source>
        <strain evidence="2">SA5d-4</strain>
    </source>
</reference>
<comment type="caution">
    <text evidence="1">The sequence shown here is derived from an EMBL/GenBank/DDBJ whole genome shotgun (WGS) entry which is preliminary data.</text>
</comment>
<evidence type="ECO:0000313" key="1">
    <source>
        <dbReference type="EMBL" id="OZM57724.1"/>
    </source>
</evidence>
<sequence length="90" mass="10294">MFIANQEKNALLEDTISYLTEDGYDVESEVEEMYVVNVGQDEKIYAVVATYNDEPKLNYFYAYKKGTNKIIQIAVVNIGTHQPTIHPESK</sequence>
<keyword evidence="2" id="KW-1185">Reference proteome</keyword>
<gene>
    <name evidence="1" type="ORF">CIB95_04990</name>
</gene>
<organism evidence="1 2">
    <name type="scientific">Lottiidibacillus patelloidae</name>
    <dbReference type="NCBI Taxonomy" id="2670334"/>
    <lineage>
        <taxon>Bacteria</taxon>
        <taxon>Bacillati</taxon>
        <taxon>Bacillota</taxon>
        <taxon>Bacilli</taxon>
        <taxon>Bacillales</taxon>
        <taxon>Bacillaceae</taxon>
        <taxon>Lottiidibacillus</taxon>
    </lineage>
</organism>